<dbReference type="GeneID" id="99674943"/>
<dbReference type="InterPro" id="IPR032083">
    <property type="entry name" value="DUF4811"/>
</dbReference>
<dbReference type="KEGG" id="lsu:A6B45_09045"/>
<keyword evidence="5" id="KW-1185">Reference proteome</keyword>
<organism evidence="3 4">
    <name type="scientific">Leuconostoc suionicum</name>
    <dbReference type="NCBI Taxonomy" id="1511761"/>
    <lineage>
        <taxon>Bacteria</taxon>
        <taxon>Bacillati</taxon>
        <taxon>Bacillota</taxon>
        <taxon>Bacilli</taxon>
        <taxon>Lactobacillales</taxon>
        <taxon>Lactobacillaceae</taxon>
        <taxon>Leuconostoc</taxon>
    </lineage>
</organism>
<evidence type="ECO:0000313" key="4">
    <source>
        <dbReference type="Proteomes" id="UP000237923"/>
    </source>
</evidence>
<evidence type="ECO:0000313" key="5">
    <source>
        <dbReference type="Proteomes" id="UP000239237"/>
    </source>
</evidence>
<keyword evidence="1" id="KW-0812">Transmembrane</keyword>
<dbReference type="Pfam" id="PF16069">
    <property type="entry name" value="DUF4811"/>
    <property type="match status" value="1"/>
</dbReference>
<name>A0A2N9KFL4_9LACO</name>
<reference evidence="2 5" key="1">
    <citation type="submission" date="2018-02" db="EMBL/GenBank/DDBJ databases">
        <authorList>
            <person name="Rodrigo-Torres L."/>
            <person name="Arahal R. D."/>
            <person name="Lucena T."/>
        </authorList>
    </citation>
    <scope>NUCLEOTIDE SEQUENCE [LARGE SCALE GENOMIC DNA]</scope>
    <source>
        <strain evidence="2 5">CECT 8486</strain>
    </source>
</reference>
<accession>A0A2N9KFL4</accession>
<evidence type="ECO:0000256" key="1">
    <source>
        <dbReference type="SAM" id="Phobius"/>
    </source>
</evidence>
<dbReference type="EMBL" id="OKQU01000002">
    <property type="protein sequence ID" value="SPE09445.1"/>
    <property type="molecule type" value="Genomic_DNA"/>
</dbReference>
<dbReference type="Proteomes" id="UP000239237">
    <property type="component" value="Unassembled WGS sequence"/>
</dbReference>
<protein>
    <recommendedName>
        <fullName evidence="6">DUF4811 domain-containing protein</fullName>
    </recommendedName>
</protein>
<dbReference type="Proteomes" id="UP000237923">
    <property type="component" value="Unassembled WGS sequence"/>
</dbReference>
<dbReference type="AlphaFoldDB" id="A0A2N9KFL4"/>
<sequence length="225" mass="24820">MIILIMALFAILAFLANMMLENRIIRLTITSIMFLGLVISVVGIVANMHDHYGMKQVTTTKKEQIYTAGSANQGFGMLLYQAVGTNGKENVYIYKTSSDAKKTHVAKPDLNTTSNQESISGNKAYKVTKTTRWVYKNSTYKLLFGIADNNNSLKHRYTTYQVPSTWIALTTAQAKSLSAKMTPKTDAEKVAAAEQQKQLAALAQTDPDKAAQMQVKAVKTALNIK</sequence>
<proteinExistence type="predicted"/>
<dbReference type="RefSeq" id="WP_072614285.1">
    <property type="nucleotide sequence ID" value="NZ_AP017935.1"/>
</dbReference>
<gene>
    <name evidence="2" type="ORF">LES8486_01453</name>
    <name evidence="3" type="ORF">LES9216_01600</name>
</gene>
<feature type="transmembrane region" description="Helical" evidence="1">
    <location>
        <begin position="25"/>
        <end position="46"/>
    </location>
</feature>
<evidence type="ECO:0000313" key="2">
    <source>
        <dbReference type="EMBL" id="SPD93789.1"/>
    </source>
</evidence>
<keyword evidence="1" id="KW-1133">Transmembrane helix</keyword>
<evidence type="ECO:0000313" key="3">
    <source>
        <dbReference type="EMBL" id="SPE09445.1"/>
    </source>
</evidence>
<evidence type="ECO:0008006" key="6">
    <source>
        <dbReference type="Google" id="ProtNLM"/>
    </source>
</evidence>
<reference evidence="3 4" key="2">
    <citation type="submission" date="2018-02" db="EMBL/GenBank/DDBJ databases">
        <authorList>
            <person name="Cohen D.B."/>
            <person name="Kent A.D."/>
        </authorList>
    </citation>
    <scope>NUCLEOTIDE SEQUENCE [LARGE SCALE GENOMIC DNA]</scope>
    <source>
        <strain evidence="3 4">CECT 9216</strain>
    </source>
</reference>
<keyword evidence="1" id="KW-0472">Membrane</keyword>
<dbReference type="EMBL" id="OKQR01000002">
    <property type="protein sequence ID" value="SPD93789.1"/>
    <property type="molecule type" value="Genomic_DNA"/>
</dbReference>